<dbReference type="EMBL" id="CP007139">
    <property type="protein sequence ID" value="AIE83651.1"/>
    <property type="molecule type" value="Genomic_DNA"/>
</dbReference>
<dbReference type="eggNOG" id="COG5340">
    <property type="taxonomic scope" value="Bacteria"/>
</dbReference>
<protein>
    <submittedName>
        <fullName evidence="1">Uncharacterized protein</fullName>
    </submittedName>
</protein>
<organism evidence="1 2">
    <name type="scientific">Fimbriimonas ginsengisoli Gsoil 348</name>
    <dbReference type="NCBI Taxonomy" id="661478"/>
    <lineage>
        <taxon>Bacteria</taxon>
        <taxon>Bacillati</taxon>
        <taxon>Armatimonadota</taxon>
        <taxon>Fimbriimonadia</taxon>
        <taxon>Fimbriimonadales</taxon>
        <taxon>Fimbriimonadaceae</taxon>
        <taxon>Fimbriimonas</taxon>
    </lineage>
</organism>
<dbReference type="KEGG" id="fgi:OP10G_0283"/>
<gene>
    <name evidence="1" type="ORF">OP10G_0283</name>
</gene>
<dbReference type="STRING" id="661478.OP10G_0283"/>
<sequence>MEDIQGVTPAAASKALSRLAEQGKLKRVAKGVYHSLKKTPLGASKPSAAAMVRRTLKDKTRPTGASAANLLGLSTQVPARPQLVVFGSNLPADAYGARVHLRRGARSHPLTELEGALLEFLRDRGAYAQTGGEETLKRLGRLLKSELSESRLRELRDAAQDEPPRVRAVLGALFEHTGLSKSLFEPLRKSLNPLSKFDFGLLRELPNALEWQAK</sequence>
<name>A0A068NJH6_FIMGI</name>
<reference evidence="1 2" key="1">
    <citation type="journal article" date="2014" name="PLoS ONE">
        <title>The first complete genome sequence of the class fimbriimonadia in the phylum armatimonadetes.</title>
        <authorList>
            <person name="Hu Z.Y."/>
            <person name="Wang Y.Z."/>
            <person name="Im W.T."/>
            <person name="Wang S.Y."/>
            <person name="Zhao G.P."/>
            <person name="Zheng H.J."/>
            <person name="Quan Z.X."/>
        </authorList>
    </citation>
    <scope>NUCLEOTIDE SEQUENCE [LARGE SCALE GENOMIC DNA]</scope>
    <source>
        <strain evidence="1">Gsoil 348</strain>
    </source>
</reference>
<evidence type="ECO:0000313" key="1">
    <source>
        <dbReference type="EMBL" id="AIE83651.1"/>
    </source>
</evidence>
<dbReference type="AlphaFoldDB" id="A0A068NJH6"/>
<evidence type="ECO:0000313" key="2">
    <source>
        <dbReference type="Proteomes" id="UP000027982"/>
    </source>
</evidence>
<proteinExistence type="predicted"/>
<dbReference type="Proteomes" id="UP000027982">
    <property type="component" value="Chromosome"/>
</dbReference>
<dbReference type="InterPro" id="IPR045738">
    <property type="entry name" value="DUF6088"/>
</dbReference>
<dbReference type="Pfam" id="PF19570">
    <property type="entry name" value="DUF6088"/>
    <property type="match status" value="1"/>
</dbReference>
<dbReference type="HOGENOM" id="CLU_1287236_0_0_0"/>
<accession>A0A068NJH6</accession>
<keyword evidence="2" id="KW-1185">Reference proteome</keyword>